<protein>
    <submittedName>
        <fullName evidence="2">Uncharacterized protein</fullName>
    </submittedName>
</protein>
<dbReference type="GeneID" id="85308890"/>
<dbReference type="PANTHER" id="PTHR38887:SF1">
    <property type="entry name" value="RAS MODIFICATION PROTEIN ERF4"/>
    <property type="match status" value="1"/>
</dbReference>
<organism evidence="2 3">
    <name type="scientific">Phialemonium atrogriseum</name>
    <dbReference type="NCBI Taxonomy" id="1093897"/>
    <lineage>
        <taxon>Eukaryota</taxon>
        <taxon>Fungi</taxon>
        <taxon>Dikarya</taxon>
        <taxon>Ascomycota</taxon>
        <taxon>Pezizomycotina</taxon>
        <taxon>Sordariomycetes</taxon>
        <taxon>Sordariomycetidae</taxon>
        <taxon>Cephalothecales</taxon>
        <taxon>Cephalothecaceae</taxon>
        <taxon>Phialemonium</taxon>
    </lineage>
</organism>
<evidence type="ECO:0000313" key="2">
    <source>
        <dbReference type="EMBL" id="KAK1762327.1"/>
    </source>
</evidence>
<keyword evidence="3" id="KW-1185">Reference proteome</keyword>
<feature type="region of interest" description="Disordered" evidence="1">
    <location>
        <begin position="1"/>
        <end position="58"/>
    </location>
</feature>
<sequence length="325" mass="33102">MSKHEEATRAALEAHGGVDEALPAYSAMPSEGQGPTADSPFNFPSAQPPPTFASASASSSAAASTSASASASAPTPTQLQRPIAIPQVTPAATAPFLDAYAKPLLQYGITPESWRGFLTTMSAFLAAKVSDQALAHAAAIGRHVSQVPKRFGQDTKDHAKAVGRGIRDSVRSGSVVGTAVGVIGGLVTLPLGTALRAVGAAASLPVAAVGAVTQKPRTPRERAEAYAAAANEKWFGVRGLCARLVDTPELARIGGVPVTRLLDVAGGCSDRSAEAQIGALNGYVTELETAKGAQLELGANTLWLMIFQEGSAPASEGKTMGGYNS</sequence>
<evidence type="ECO:0000256" key="1">
    <source>
        <dbReference type="SAM" id="MobiDB-lite"/>
    </source>
</evidence>
<gene>
    <name evidence="2" type="ORF">QBC33DRAFT_501438</name>
</gene>
<dbReference type="InterPro" id="IPR053221">
    <property type="entry name" value="Burnettramic_acid_biosynth"/>
</dbReference>
<dbReference type="Proteomes" id="UP001244011">
    <property type="component" value="Unassembled WGS sequence"/>
</dbReference>
<accession>A0AAJ0FCP7</accession>
<dbReference type="AlphaFoldDB" id="A0AAJ0FCP7"/>
<dbReference type="RefSeq" id="XP_060278540.1">
    <property type="nucleotide sequence ID" value="XM_060425703.1"/>
</dbReference>
<proteinExistence type="predicted"/>
<reference evidence="2" key="1">
    <citation type="submission" date="2023-06" db="EMBL/GenBank/DDBJ databases">
        <title>Genome-scale phylogeny and comparative genomics of the fungal order Sordariales.</title>
        <authorList>
            <consortium name="Lawrence Berkeley National Laboratory"/>
            <person name="Hensen N."/>
            <person name="Bonometti L."/>
            <person name="Westerberg I."/>
            <person name="Brannstrom I.O."/>
            <person name="Guillou S."/>
            <person name="Cros-Aarteil S."/>
            <person name="Calhoun S."/>
            <person name="Haridas S."/>
            <person name="Kuo A."/>
            <person name="Mondo S."/>
            <person name="Pangilinan J."/>
            <person name="Riley R."/>
            <person name="Labutti K."/>
            <person name="Andreopoulos B."/>
            <person name="Lipzen A."/>
            <person name="Chen C."/>
            <person name="Yanf M."/>
            <person name="Daum C."/>
            <person name="Ng V."/>
            <person name="Clum A."/>
            <person name="Steindorff A."/>
            <person name="Ohm R."/>
            <person name="Martin F."/>
            <person name="Silar P."/>
            <person name="Natvig D."/>
            <person name="Lalanne C."/>
            <person name="Gautier V."/>
            <person name="Ament-Velasquez S.L."/>
            <person name="Kruys A."/>
            <person name="Hutchinson M.I."/>
            <person name="Powell A.J."/>
            <person name="Barry K."/>
            <person name="Miller A.N."/>
            <person name="Grigoriev I.V."/>
            <person name="Debuchy R."/>
            <person name="Gladieux P."/>
            <person name="Thoren M.H."/>
            <person name="Johannesson H."/>
        </authorList>
    </citation>
    <scope>NUCLEOTIDE SEQUENCE</scope>
    <source>
        <strain evidence="2">8032-3</strain>
    </source>
</reference>
<evidence type="ECO:0000313" key="3">
    <source>
        <dbReference type="Proteomes" id="UP001244011"/>
    </source>
</evidence>
<name>A0AAJ0FCP7_9PEZI</name>
<dbReference type="PANTHER" id="PTHR38887">
    <property type="entry name" value="CHROMOSOME 21, WHOLE GENOME SHOTGUN SEQUENCE"/>
    <property type="match status" value="1"/>
</dbReference>
<comment type="caution">
    <text evidence="2">The sequence shown here is derived from an EMBL/GenBank/DDBJ whole genome shotgun (WGS) entry which is preliminary data.</text>
</comment>
<dbReference type="EMBL" id="MU839039">
    <property type="protein sequence ID" value="KAK1762327.1"/>
    <property type="molecule type" value="Genomic_DNA"/>
</dbReference>